<dbReference type="EMBL" id="BOON01000078">
    <property type="protein sequence ID" value="GII26448.1"/>
    <property type="molecule type" value="Genomic_DNA"/>
</dbReference>
<gene>
    <name evidence="1" type="ORF">Pme01_60450</name>
</gene>
<name>A0A8J3X790_9ACTN</name>
<comment type="caution">
    <text evidence="1">The sequence shown here is derived from an EMBL/GenBank/DDBJ whole genome shotgun (WGS) entry which is preliminary data.</text>
</comment>
<evidence type="ECO:0000313" key="1">
    <source>
        <dbReference type="EMBL" id="GII26448.1"/>
    </source>
</evidence>
<organism evidence="1 2">
    <name type="scientific">Planosporangium mesophilum</name>
    <dbReference type="NCBI Taxonomy" id="689768"/>
    <lineage>
        <taxon>Bacteria</taxon>
        <taxon>Bacillati</taxon>
        <taxon>Actinomycetota</taxon>
        <taxon>Actinomycetes</taxon>
        <taxon>Micromonosporales</taxon>
        <taxon>Micromonosporaceae</taxon>
        <taxon>Planosporangium</taxon>
    </lineage>
</organism>
<sequence>MVSAHRHIRWYWPDDEIWDWDELDADGWSLRHVETRGIDSAVLAAASLVEVIATRDAGGIDAVRADEDAYGVIPEDPVEPGSDADQQVVTVNWLESL</sequence>
<protein>
    <submittedName>
        <fullName evidence="1">Uncharacterized protein</fullName>
    </submittedName>
</protein>
<reference evidence="1" key="1">
    <citation type="submission" date="2021-01" db="EMBL/GenBank/DDBJ databases">
        <title>Whole genome shotgun sequence of Planosporangium mesophilum NBRC 109066.</title>
        <authorList>
            <person name="Komaki H."/>
            <person name="Tamura T."/>
        </authorList>
    </citation>
    <scope>NUCLEOTIDE SEQUENCE</scope>
    <source>
        <strain evidence="1">NBRC 109066</strain>
    </source>
</reference>
<keyword evidence="2" id="KW-1185">Reference proteome</keyword>
<evidence type="ECO:0000313" key="2">
    <source>
        <dbReference type="Proteomes" id="UP000599074"/>
    </source>
</evidence>
<proteinExistence type="predicted"/>
<dbReference type="Proteomes" id="UP000599074">
    <property type="component" value="Unassembled WGS sequence"/>
</dbReference>
<dbReference type="AlphaFoldDB" id="A0A8J3X790"/>
<dbReference type="RefSeq" id="WP_168118221.1">
    <property type="nucleotide sequence ID" value="NZ_BOON01000078.1"/>
</dbReference>
<accession>A0A8J3X790</accession>